<feature type="transmembrane region" description="Helical" evidence="1">
    <location>
        <begin position="157"/>
        <end position="176"/>
    </location>
</feature>
<feature type="transmembrane region" description="Helical" evidence="1">
    <location>
        <begin position="490"/>
        <end position="509"/>
    </location>
</feature>
<feature type="transmembrane region" description="Helical" evidence="1">
    <location>
        <begin position="395"/>
        <end position="412"/>
    </location>
</feature>
<dbReference type="EMBL" id="CP002353">
    <property type="protein sequence ID" value="ADV63089.1"/>
    <property type="molecule type" value="Genomic_DNA"/>
</dbReference>
<evidence type="ECO:0008006" key="4">
    <source>
        <dbReference type="Google" id="ProtNLM"/>
    </source>
</evidence>
<feature type="transmembrane region" description="Helical" evidence="1">
    <location>
        <begin position="320"/>
        <end position="338"/>
    </location>
</feature>
<feature type="transmembrane region" description="Helical" evidence="1">
    <location>
        <begin position="182"/>
        <end position="204"/>
    </location>
</feature>
<protein>
    <recommendedName>
        <fullName evidence="4">YYY membrane protein</fullName>
    </recommendedName>
</protein>
<accession>E8QY94</accession>
<reference key="1">
    <citation type="submission" date="2010-11" db="EMBL/GenBank/DDBJ databases">
        <title>The complete sequence of chromosome of Isophaera pallida ATCC 43644.</title>
        <authorList>
            <consortium name="US DOE Joint Genome Institute (JGI-PGF)"/>
            <person name="Lucas S."/>
            <person name="Copeland A."/>
            <person name="Lapidus A."/>
            <person name="Bruce D."/>
            <person name="Goodwin L."/>
            <person name="Pitluck S."/>
            <person name="Kyrpides N."/>
            <person name="Mavromatis K."/>
            <person name="Pagani I."/>
            <person name="Ivanova N."/>
            <person name="Saunders E."/>
            <person name="Brettin T."/>
            <person name="Detter J.C."/>
            <person name="Han C."/>
            <person name="Tapia R."/>
            <person name="Land M."/>
            <person name="Hauser L."/>
            <person name="Markowitz V."/>
            <person name="Cheng J.-F."/>
            <person name="Hugenholtz P."/>
            <person name="Woyke T."/>
            <person name="Wu D."/>
            <person name="Eisen J.A."/>
        </authorList>
    </citation>
    <scope>NUCLEOTIDE SEQUENCE</scope>
    <source>
        <strain>ATCC 43644</strain>
    </source>
</reference>
<proteinExistence type="predicted"/>
<evidence type="ECO:0000313" key="3">
    <source>
        <dbReference type="Proteomes" id="UP000008631"/>
    </source>
</evidence>
<dbReference type="HOGENOM" id="CLU_427461_0_0_0"/>
<organism evidence="2 3">
    <name type="scientific">Isosphaera pallida (strain ATCC 43644 / DSM 9630 / IS1B)</name>
    <dbReference type="NCBI Taxonomy" id="575540"/>
    <lineage>
        <taxon>Bacteria</taxon>
        <taxon>Pseudomonadati</taxon>
        <taxon>Planctomycetota</taxon>
        <taxon>Planctomycetia</taxon>
        <taxon>Isosphaerales</taxon>
        <taxon>Isosphaeraceae</taxon>
        <taxon>Isosphaera</taxon>
    </lineage>
</organism>
<dbReference type="AlphaFoldDB" id="E8QY94"/>
<dbReference type="Proteomes" id="UP000008631">
    <property type="component" value="Chromosome"/>
</dbReference>
<keyword evidence="1" id="KW-0472">Membrane</keyword>
<feature type="transmembrane region" description="Helical" evidence="1">
    <location>
        <begin position="52"/>
        <end position="77"/>
    </location>
</feature>
<feature type="transmembrane region" description="Helical" evidence="1">
    <location>
        <begin position="463"/>
        <end position="483"/>
    </location>
</feature>
<dbReference type="KEGG" id="ipa:Isop_2517"/>
<sequence length="640" mass="70004">MTTMTKVASPDALTPRSPSRWRWAWRGSLMWLGLVGAAWGATALLVEPIDPASIRVIHLALSLAALLALVPWASLAAEREPELSGVARLTVVGGLLAVGLAPFGVIVIWHGVHHPDTWTGFLASDIVYYVANGRAVWERGDGWRYPNPFDTDPNAPVIYFHWVLWLLGTLCVQGGLTPVQAVAGVNLVGALALTGLTWGLVRVVVPAEQRWGRGPCYLITMWGGGVWTLWTFLAPSEALVPTTLVDPSIGLNLGTRSILAGNNDGFNGWFLIHWGRNVVFVTEAVYHALVAGAWLAAATGHWRWTVGLITALGATHPYSGFQHLAALNLFFGLTFLLGGRRGRAWLKTRWATVLTASLALGGFAWYYAGYLPSFAAHRALQSQLSLNWTLGWDRLAASAGPAALLALARLIVEGVRRLRNPERPWSLGPREGLWLTTAMVSVLLCKHEVLLETPKQPIHFDRGYIATPLLLVGLPLLGPALSWTARRTPAVLSCAVVGLAALDTFAWIASMGRYDTVGMTLDARERAVIAEVVAWRPEGVILFERLNHGLFAAAHGPIRPYAAHWHTPDRLKREAQVANLTRQAESLEVLDEVQGLVLSSPTAATLSRILELRGFQRRTVIEPWEVWQRDASARPPVNRR</sequence>
<feature type="transmembrane region" description="Helical" evidence="1">
    <location>
        <begin position="216"/>
        <end position="233"/>
    </location>
</feature>
<evidence type="ECO:0000313" key="2">
    <source>
        <dbReference type="EMBL" id="ADV63089.1"/>
    </source>
</evidence>
<keyword evidence="3" id="KW-1185">Reference proteome</keyword>
<dbReference type="InParanoid" id="E8QY94"/>
<keyword evidence="1" id="KW-1133">Transmembrane helix</keyword>
<keyword evidence="1" id="KW-0812">Transmembrane</keyword>
<feature type="transmembrane region" description="Helical" evidence="1">
    <location>
        <begin position="23"/>
        <end position="46"/>
    </location>
</feature>
<gene>
    <name evidence="2" type="ordered locus">Isop_2517</name>
</gene>
<dbReference type="RefSeq" id="WP_013565377.1">
    <property type="nucleotide sequence ID" value="NC_014962.1"/>
</dbReference>
<reference evidence="2 3" key="2">
    <citation type="journal article" date="2011" name="Stand. Genomic Sci.">
        <title>Complete genome sequence of Isosphaera pallida type strain (IS1B).</title>
        <authorList>
            <consortium name="US DOE Joint Genome Institute (JGI-PGF)"/>
            <person name="Goker M."/>
            <person name="Cleland D."/>
            <person name="Saunders E."/>
            <person name="Lapidus A."/>
            <person name="Nolan M."/>
            <person name="Lucas S."/>
            <person name="Hammon N."/>
            <person name="Deshpande S."/>
            <person name="Cheng J.F."/>
            <person name="Tapia R."/>
            <person name="Han C."/>
            <person name="Goodwin L."/>
            <person name="Pitluck S."/>
            <person name="Liolios K."/>
            <person name="Pagani I."/>
            <person name="Ivanova N."/>
            <person name="Mavromatis K."/>
            <person name="Pati A."/>
            <person name="Chen A."/>
            <person name="Palaniappan K."/>
            <person name="Land M."/>
            <person name="Hauser L."/>
            <person name="Chang Y.J."/>
            <person name="Jeffries C.D."/>
            <person name="Detter J.C."/>
            <person name="Beck B."/>
            <person name="Woyke T."/>
            <person name="Bristow J."/>
            <person name="Eisen J.A."/>
            <person name="Markowitz V."/>
            <person name="Hugenholtz P."/>
            <person name="Kyrpides N.C."/>
            <person name="Klenk H.P."/>
        </authorList>
    </citation>
    <scope>NUCLEOTIDE SEQUENCE [LARGE SCALE GENOMIC DNA]</scope>
    <source>
        <strain evidence="3">ATCC 43644 / DSM 9630 / IS1B</strain>
    </source>
</reference>
<evidence type="ECO:0000256" key="1">
    <source>
        <dbReference type="SAM" id="Phobius"/>
    </source>
</evidence>
<feature type="transmembrane region" description="Helical" evidence="1">
    <location>
        <begin position="350"/>
        <end position="368"/>
    </location>
</feature>
<name>E8QY94_ISOPI</name>
<feature type="transmembrane region" description="Helical" evidence="1">
    <location>
        <begin position="89"/>
        <end position="112"/>
    </location>
</feature>
<dbReference type="OrthoDB" id="280249at2"/>